<gene>
    <name evidence="1" type="ordered locus">Cyan7822_2112</name>
</gene>
<proteinExistence type="predicted"/>
<evidence type="ECO:0000313" key="2">
    <source>
        <dbReference type="Proteomes" id="UP000008206"/>
    </source>
</evidence>
<reference evidence="2" key="1">
    <citation type="journal article" date="2011" name="MBio">
        <title>Novel metabolic attributes of the genus Cyanothece, comprising a group of unicellular nitrogen-fixing Cyanobacteria.</title>
        <authorList>
            <person name="Bandyopadhyay A."/>
            <person name="Elvitigala T."/>
            <person name="Welsh E."/>
            <person name="Stockel J."/>
            <person name="Liberton M."/>
            <person name="Min H."/>
            <person name="Sherman L.A."/>
            <person name="Pakrasi H.B."/>
        </authorList>
    </citation>
    <scope>NUCLEOTIDE SEQUENCE [LARGE SCALE GENOMIC DNA]</scope>
    <source>
        <strain evidence="2">PCC 7822</strain>
    </source>
</reference>
<dbReference type="HOGENOM" id="CLU_136744_0_0_3"/>
<organism evidence="1 2">
    <name type="scientific">Gloeothece verrucosa (strain PCC 7822)</name>
    <name type="common">Cyanothece sp. (strain PCC 7822)</name>
    <dbReference type="NCBI Taxonomy" id="497965"/>
    <lineage>
        <taxon>Bacteria</taxon>
        <taxon>Bacillati</taxon>
        <taxon>Cyanobacteriota</taxon>
        <taxon>Cyanophyceae</taxon>
        <taxon>Oscillatoriophycideae</taxon>
        <taxon>Chroococcales</taxon>
        <taxon>Aphanothecaceae</taxon>
        <taxon>Gloeothece</taxon>
        <taxon>Gloeothece verrucosa</taxon>
    </lineage>
</organism>
<accession>E0UDA1</accession>
<dbReference type="RefSeq" id="WP_013322198.1">
    <property type="nucleotide sequence ID" value="NC_014501.1"/>
</dbReference>
<dbReference type="AlphaFoldDB" id="E0UDA1"/>
<name>E0UDA1_GLOV7</name>
<evidence type="ECO:0000313" key="1">
    <source>
        <dbReference type="EMBL" id="ADN14092.1"/>
    </source>
</evidence>
<keyword evidence="2" id="KW-1185">Reference proteome</keyword>
<dbReference type="EMBL" id="CP002198">
    <property type="protein sequence ID" value="ADN14092.1"/>
    <property type="molecule type" value="Genomic_DNA"/>
</dbReference>
<dbReference type="eggNOG" id="ENOG5032H4B">
    <property type="taxonomic scope" value="Bacteria"/>
</dbReference>
<dbReference type="Proteomes" id="UP000008206">
    <property type="component" value="Chromosome"/>
</dbReference>
<dbReference type="STRING" id="497965.Cyan7822_2112"/>
<sequence length="145" mass="15668">MDPLSIATISIISAVATKVLENAGEKVGETLYDKTSKFLASLKKQSPDTVTAIEKAPQQPLDYGTAILEIESAAKANPDVAKSMAELAQAARTESNPQLQQQIQEILNSLKSAKSSQNTINCEKLADDLKNFFQNPIFNAPVTFN</sequence>
<dbReference type="OrthoDB" id="490503at2"/>
<dbReference type="KEGG" id="cyj:Cyan7822_2112"/>
<protein>
    <submittedName>
        <fullName evidence="1">Uncharacterized protein</fullName>
    </submittedName>
</protein>